<dbReference type="PIRSF" id="PIRSF036893">
    <property type="entry name" value="Lipocalin_ApoD"/>
    <property type="match status" value="1"/>
</dbReference>
<dbReference type="Gene3D" id="2.40.128.20">
    <property type="match status" value="1"/>
</dbReference>
<organism evidence="4 5">
    <name type="scientific">Niabella pedocola</name>
    <dbReference type="NCBI Taxonomy" id="1752077"/>
    <lineage>
        <taxon>Bacteria</taxon>
        <taxon>Pseudomonadati</taxon>
        <taxon>Bacteroidota</taxon>
        <taxon>Chitinophagia</taxon>
        <taxon>Chitinophagales</taxon>
        <taxon>Chitinophagaceae</taxon>
        <taxon>Niabella</taxon>
    </lineage>
</organism>
<dbReference type="Pfam" id="PF08212">
    <property type="entry name" value="Lipocalin_2"/>
    <property type="match status" value="1"/>
</dbReference>
<dbReference type="PANTHER" id="PTHR10612">
    <property type="entry name" value="APOLIPOPROTEIN D"/>
    <property type="match status" value="1"/>
</dbReference>
<name>A0ABS8PLD8_9BACT</name>
<comment type="caution">
    <text evidence="4">The sequence shown here is derived from an EMBL/GenBank/DDBJ whole genome shotgun (WGS) entry which is preliminary data.</text>
</comment>
<protein>
    <submittedName>
        <fullName evidence="4">Lipocalin family protein</fullName>
    </submittedName>
</protein>
<gene>
    <name evidence="4" type="ORF">LQ567_04025</name>
</gene>
<accession>A0ABS8PLD8</accession>
<evidence type="ECO:0000313" key="4">
    <source>
        <dbReference type="EMBL" id="MCD2421916.1"/>
    </source>
</evidence>
<dbReference type="InterPro" id="IPR022271">
    <property type="entry name" value="Lipocalin_ApoD"/>
</dbReference>
<dbReference type="InterPro" id="IPR002446">
    <property type="entry name" value="Lipocalin_bac"/>
</dbReference>
<dbReference type="PROSITE" id="PS00213">
    <property type="entry name" value="LIPOCALIN"/>
    <property type="match status" value="1"/>
</dbReference>
<feature type="domain" description="Lipocalin/cytosolic fatty-acid binding" evidence="3">
    <location>
        <begin position="39"/>
        <end position="178"/>
    </location>
</feature>
<dbReference type="InterPro" id="IPR000566">
    <property type="entry name" value="Lipocln_cytosolic_FA-bd_dom"/>
</dbReference>
<dbReference type="InterPro" id="IPR022272">
    <property type="entry name" value="Lipocalin_CS"/>
</dbReference>
<dbReference type="SUPFAM" id="SSF50814">
    <property type="entry name" value="Lipocalins"/>
    <property type="match status" value="1"/>
</dbReference>
<sequence>MQKKQLVKGLVLVALGAAITAIIKQRTIPRGVKAITGFDKNRYLGRWYEIARFDFYFEKHLSRVSARYTARDDGSIQVINRGFDYRNYKWKQSTGKAKFIADEQTGRLGVSFFGPFYAGYNIIAIDPAYQYALVCGKNRNYLWLLSRQKTMPAAVKESYLRIARDLGFPVSRLTWTQQD</sequence>
<dbReference type="RefSeq" id="WP_231002821.1">
    <property type="nucleotide sequence ID" value="NZ_JAJNEC010000004.1"/>
</dbReference>
<dbReference type="InterPro" id="IPR047202">
    <property type="entry name" value="Lipocalin_Blc-like_dom"/>
</dbReference>
<evidence type="ECO:0000256" key="1">
    <source>
        <dbReference type="ARBA" id="ARBA00006889"/>
    </source>
</evidence>
<dbReference type="InterPro" id="IPR012674">
    <property type="entry name" value="Calycin"/>
</dbReference>
<evidence type="ECO:0000256" key="2">
    <source>
        <dbReference type="PIRNR" id="PIRNR036893"/>
    </source>
</evidence>
<comment type="similarity">
    <text evidence="1 2">Belongs to the calycin superfamily. Lipocalin family.</text>
</comment>
<reference evidence="4 5" key="1">
    <citation type="submission" date="2021-11" db="EMBL/GenBank/DDBJ databases">
        <title>Genomic of Niabella pedocola.</title>
        <authorList>
            <person name="Wu T."/>
        </authorList>
    </citation>
    <scope>NUCLEOTIDE SEQUENCE [LARGE SCALE GENOMIC DNA]</scope>
    <source>
        <strain evidence="4 5">JCM 31011</strain>
    </source>
</reference>
<dbReference type="PRINTS" id="PR01171">
    <property type="entry name" value="BCTLIPOCALIN"/>
</dbReference>
<proteinExistence type="inferred from homology"/>
<dbReference type="PANTHER" id="PTHR10612:SF34">
    <property type="entry name" value="APOLIPOPROTEIN D"/>
    <property type="match status" value="1"/>
</dbReference>
<keyword evidence="5" id="KW-1185">Reference proteome</keyword>
<dbReference type="Proteomes" id="UP001199816">
    <property type="component" value="Unassembled WGS sequence"/>
</dbReference>
<dbReference type="EMBL" id="JAJNEC010000004">
    <property type="protein sequence ID" value="MCD2421916.1"/>
    <property type="molecule type" value="Genomic_DNA"/>
</dbReference>
<evidence type="ECO:0000313" key="5">
    <source>
        <dbReference type="Proteomes" id="UP001199816"/>
    </source>
</evidence>
<dbReference type="CDD" id="cd19438">
    <property type="entry name" value="lipocalin_Blc-like"/>
    <property type="match status" value="1"/>
</dbReference>
<evidence type="ECO:0000259" key="3">
    <source>
        <dbReference type="Pfam" id="PF08212"/>
    </source>
</evidence>